<keyword evidence="4" id="KW-1185">Reference proteome</keyword>
<name>A0AA47P9X7_MERPO</name>
<comment type="caution">
    <text evidence="3">The sequence shown here is derived from an EMBL/GenBank/DDBJ whole genome shotgun (WGS) entry which is preliminary data.</text>
</comment>
<dbReference type="Pfam" id="PF02023">
    <property type="entry name" value="SCAN"/>
    <property type="match status" value="1"/>
</dbReference>
<dbReference type="PANTHER" id="PTHR46888:SF13">
    <property type="entry name" value="RIBONUCLEASE H"/>
    <property type="match status" value="1"/>
</dbReference>
<feature type="domain" description="SCAN box" evidence="2">
    <location>
        <begin position="264"/>
        <end position="342"/>
    </location>
</feature>
<dbReference type="Gene3D" id="1.10.4020.10">
    <property type="entry name" value="DNA breaking-rejoining enzymes"/>
    <property type="match status" value="1"/>
</dbReference>
<evidence type="ECO:0000313" key="3">
    <source>
        <dbReference type="EMBL" id="KAK0151672.1"/>
    </source>
</evidence>
<evidence type="ECO:0000313" key="4">
    <source>
        <dbReference type="Proteomes" id="UP001174136"/>
    </source>
</evidence>
<proteinExistence type="predicted"/>
<dbReference type="EMBL" id="JAOPHQ010001181">
    <property type="protein sequence ID" value="KAK0151672.1"/>
    <property type="molecule type" value="Genomic_DNA"/>
</dbReference>
<organism evidence="3 4">
    <name type="scientific">Merluccius polli</name>
    <name type="common">Benguela hake</name>
    <name type="synonym">Merluccius cadenati</name>
    <dbReference type="NCBI Taxonomy" id="89951"/>
    <lineage>
        <taxon>Eukaryota</taxon>
        <taxon>Metazoa</taxon>
        <taxon>Chordata</taxon>
        <taxon>Craniata</taxon>
        <taxon>Vertebrata</taxon>
        <taxon>Euteleostomi</taxon>
        <taxon>Actinopterygii</taxon>
        <taxon>Neopterygii</taxon>
        <taxon>Teleostei</taxon>
        <taxon>Neoteleostei</taxon>
        <taxon>Acanthomorphata</taxon>
        <taxon>Zeiogadaria</taxon>
        <taxon>Gadariae</taxon>
        <taxon>Gadiformes</taxon>
        <taxon>Gadoidei</taxon>
        <taxon>Merlucciidae</taxon>
        <taxon>Merluccius</taxon>
    </lineage>
</organism>
<sequence>MSALDAFWVAPSGALLAALNVKQLNSVAKHYSIDVTLPKGAKKSQLLDCILTCLIDRDVLPDERWPEDSKGASGSDSEPTSDSERTSSSKVGRRLRKRSIKQKTLEWEQEIERKSFDDELAQKRLDKELDHKRLEAAQKDKDRELELERFKHLEQEREIKRTRLQLVAEGKLGKSTSQQSGLASMIKFLPKFNERDPDVFFSLFENIASEQNWGDEDKTVLLQTALIGRAQKAFVALPSSEKKVYQCVKTAVLKCYELVPEVYRQRFRLWKKSDKQTYAEWARDLTSFFQGWLTAEEVYSFEELCDLLILEQLKNTLPDRVATYVNEHHVKTAADGAVLADNYALIHKTTARDFSPHSDSNYRQRSRVEMDTSVHSDSVTHGKPSDFDPRKDCNYCFGKNHWKINCPVLLERKRGKGEEGKFGLCSSSVPAQRQWVVNKV</sequence>
<dbReference type="AlphaFoldDB" id="A0AA47P9X7"/>
<feature type="region of interest" description="Disordered" evidence="1">
    <location>
        <begin position="64"/>
        <end position="96"/>
    </location>
</feature>
<dbReference type="Proteomes" id="UP001174136">
    <property type="component" value="Unassembled WGS sequence"/>
</dbReference>
<dbReference type="InterPro" id="IPR038269">
    <property type="entry name" value="SCAN_sf"/>
</dbReference>
<feature type="compositionally biased region" description="Polar residues" evidence="1">
    <location>
        <begin position="72"/>
        <end position="81"/>
    </location>
</feature>
<protein>
    <submittedName>
        <fullName evidence="3">Zinc finger protein 24</fullName>
    </submittedName>
</protein>
<dbReference type="InterPro" id="IPR003309">
    <property type="entry name" value="SCAN_dom"/>
</dbReference>
<reference evidence="3" key="1">
    <citation type="journal article" date="2023" name="Front. Mar. Sci.">
        <title>A new Merluccius polli reference genome to investigate the effects of global change in West African waters.</title>
        <authorList>
            <person name="Mateo J.L."/>
            <person name="Blanco-Fernandez C."/>
            <person name="Garcia-Vazquez E."/>
            <person name="Machado-Schiaffino G."/>
        </authorList>
    </citation>
    <scope>NUCLEOTIDE SEQUENCE</scope>
    <source>
        <strain evidence="3">C29</strain>
        <tissue evidence="3">Fin</tissue>
    </source>
</reference>
<evidence type="ECO:0000256" key="1">
    <source>
        <dbReference type="SAM" id="MobiDB-lite"/>
    </source>
</evidence>
<dbReference type="PANTHER" id="PTHR46888">
    <property type="entry name" value="ZINC KNUCKLE DOMAINCONTAINING PROTEIN-RELATED"/>
    <property type="match status" value="1"/>
</dbReference>
<dbReference type="PROSITE" id="PS50804">
    <property type="entry name" value="SCAN_BOX"/>
    <property type="match status" value="1"/>
</dbReference>
<gene>
    <name evidence="3" type="primary">Znf24_3</name>
    <name evidence="3" type="ORF">N1851_007025</name>
</gene>
<dbReference type="SUPFAM" id="SSF47353">
    <property type="entry name" value="Retrovirus capsid dimerization domain-like"/>
    <property type="match status" value="1"/>
</dbReference>
<evidence type="ECO:0000259" key="2">
    <source>
        <dbReference type="PROSITE" id="PS50804"/>
    </source>
</evidence>
<accession>A0AA47P9X7</accession>